<dbReference type="EMBL" id="JBHFFA010000006">
    <property type="protein sequence ID" value="KAL2620400.1"/>
    <property type="molecule type" value="Genomic_DNA"/>
</dbReference>
<keyword evidence="1" id="KW-0732">Signal</keyword>
<protein>
    <submittedName>
        <fullName evidence="2">Uncharacterized protein</fullName>
    </submittedName>
</protein>
<dbReference type="Proteomes" id="UP001605036">
    <property type="component" value="Unassembled WGS sequence"/>
</dbReference>
<feature type="signal peptide" evidence="1">
    <location>
        <begin position="1"/>
        <end position="25"/>
    </location>
</feature>
<evidence type="ECO:0000313" key="2">
    <source>
        <dbReference type="EMBL" id="KAL2620400.1"/>
    </source>
</evidence>
<evidence type="ECO:0000313" key="3">
    <source>
        <dbReference type="Proteomes" id="UP001605036"/>
    </source>
</evidence>
<sequence>MASRNSLLLLLSSLLLLLVAAPVAAITSGETAEIVVGLRNSGICTPRYHLAYKRLSLTRLLSASTCRSEYK</sequence>
<organism evidence="2 3">
    <name type="scientific">Riccia fluitans</name>
    <dbReference type="NCBI Taxonomy" id="41844"/>
    <lineage>
        <taxon>Eukaryota</taxon>
        <taxon>Viridiplantae</taxon>
        <taxon>Streptophyta</taxon>
        <taxon>Embryophyta</taxon>
        <taxon>Marchantiophyta</taxon>
        <taxon>Marchantiopsida</taxon>
        <taxon>Marchantiidae</taxon>
        <taxon>Marchantiales</taxon>
        <taxon>Ricciaceae</taxon>
        <taxon>Riccia</taxon>
    </lineage>
</organism>
<dbReference type="AlphaFoldDB" id="A0ABD1Y0X0"/>
<accession>A0ABD1Y0X0</accession>
<comment type="caution">
    <text evidence="2">The sequence shown here is derived from an EMBL/GenBank/DDBJ whole genome shotgun (WGS) entry which is preliminary data.</text>
</comment>
<proteinExistence type="predicted"/>
<feature type="chain" id="PRO_5044895115" evidence="1">
    <location>
        <begin position="26"/>
        <end position="71"/>
    </location>
</feature>
<gene>
    <name evidence="2" type="ORF">R1flu_000605</name>
</gene>
<keyword evidence="3" id="KW-1185">Reference proteome</keyword>
<name>A0ABD1Y0X0_9MARC</name>
<reference evidence="2 3" key="1">
    <citation type="submission" date="2024-09" db="EMBL/GenBank/DDBJ databases">
        <title>Chromosome-scale assembly of Riccia fluitans.</title>
        <authorList>
            <person name="Paukszto L."/>
            <person name="Sawicki J."/>
            <person name="Karawczyk K."/>
            <person name="Piernik-Szablinska J."/>
            <person name="Szczecinska M."/>
            <person name="Mazdziarz M."/>
        </authorList>
    </citation>
    <scope>NUCLEOTIDE SEQUENCE [LARGE SCALE GENOMIC DNA]</scope>
    <source>
        <strain evidence="2">Rf_01</strain>
        <tissue evidence="2">Aerial parts of the thallus</tissue>
    </source>
</reference>
<evidence type="ECO:0000256" key="1">
    <source>
        <dbReference type="SAM" id="SignalP"/>
    </source>
</evidence>